<dbReference type="GO" id="GO:0005576">
    <property type="term" value="C:extracellular region"/>
    <property type="evidence" value="ECO:0007669"/>
    <property type="project" value="UniProtKB-SubCell"/>
</dbReference>
<evidence type="ECO:0000256" key="3">
    <source>
        <dbReference type="ARBA" id="ARBA00004555"/>
    </source>
</evidence>
<dbReference type="PANTHER" id="PTHR12053">
    <property type="entry name" value="PROTEASE FAMILY M28 PLASMA GLUTAMATE CARBOXYPEPTIDASE-RELATED"/>
    <property type="match status" value="1"/>
</dbReference>
<comment type="caution">
    <text evidence="24">The sequence shown here is derived from an EMBL/GenBank/DDBJ whole genome shotgun (WGS) entry which is preliminary data.</text>
</comment>
<organism evidence="24 25">
    <name type="scientific">Sphingobacterium cellulitidis</name>
    <dbReference type="NCBI Taxonomy" id="1768011"/>
    <lineage>
        <taxon>Bacteria</taxon>
        <taxon>Pseudomonadati</taxon>
        <taxon>Bacteroidota</taxon>
        <taxon>Sphingobacteriia</taxon>
        <taxon>Sphingobacteriales</taxon>
        <taxon>Sphingobacteriaceae</taxon>
        <taxon>Sphingobacterium</taxon>
    </lineage>
</organism>
<reference evidence="24" key="1">
    <citation type="journal article" date="2014" name="Int. J. Syst. Evol. Microbiol.">
        <title>Complete genome sequence of Corynebacterium casei LMG S-19264T (=DSM 44701T), isolated from a smear-ripened cheese.</title>
        <authorList>
            <consortium name="US DOE Joint Genome Institute (JGI-PGF)"/>
            <person name="Walter F."/>
            <person name="Albersmeier A."/>
            <person name="Kalinowski J."/>
            <person name="Ruckert C."/>
        </authorList>
    </citation>
    <scope>NUCLEOTIDE SEQUENCE</scope>
    <source>
        <strain evidence="24">CGMCC 1.15966</strain>
    </source>
</reference>
<comment type="subcellular location">
    <subcellularLocation>
        <location evidence="1">Endoplasmic reticulum</location>
    </subcellularLocation>
    <subcellularLocation>
        <location evidence="3">Golgi apparatus</location>
    </subcellularLocation>
    <subcellularLocation>
        <location evidence="2">Lysosome</location>
    </subcellularLocation>
    <subcellularLocation>
        <location evidence="4">Secreted</location>
    </subcellularLocation>
</comment>
<evidence type="ECO:0000256" key="21">
    <source>
        <dbReference type="SAM" id="SignalP"/>
    </source>
</evidence>
<evidence type="ECO:0000256" key="9">
    <source>
        <dbReference type="ARBA" id="ARBA00022723"/>
    </source>
</evidence>
<dbReference type="GO" id="GO:0004180">
    <property type="term" value="F:carboxypeptidase activity"/>
    <property type="evidence" value="ECO:0007669"/>
    <property type="project" value="UniProtKB-KW"/>
</dbReference>
<dbReference type="SUPFAM" id="SSF53187">
    <property type="entry name" value="Zn-dependent exopeptidases"/>
    <property type="match status" value="1"/>
</dbReference>
<evidence type="ECO:0000256" key="6">
    <source>
        <dbReference type="ARBA" id="ARBA00022525"/>
    </source>
</evidence>
<evidence type="ECO:0000256" key="8">
    <source>
        <dbReference type="ARBA" id="ARBA00022670"/>
    </source>
</evidence>
<gene>
    <name evidence="24" type="ORF">GCM10011516_04810</name>
</gene>
<keyword evidence="12" id="KW-0256">Endoplasmic reticulum</keyword>
<keyword evidence="11" id="KW-0378">Hydrolase</keyword>
<dbReference type="Pfam" id="PF02225">
    <property type="entry name" value="PA"/>
    <property type="match status" value="1"/>
</dbReference>
<evidence type="ECO:0000313" key="25">
    <source>
        <dbReference type="Proteomes" id="UP000614460"/>
    </source>
</evidence>
<keyword evidence="17" id="KW-0325">Glycoprotein</keyword>
<evidence type="ECO:0000256" key="2">
    <source>
        <dbReference type="ARBA" id="ARBA00004371"/>
    </source>
</evidence>
<dbReference type="EMBL" id="BMKM01000001">
    <property type="protein sequence ID" value="GGE10122.1"/>
    <property type="molecule type" value="Genomic_DNA"/>
</dbReference>
<evidence type="ECO:0000259" key="22">
    <source>
        <dbReference type="Pfam" id="PF02225"/>
    </source>
</evidence>
<evidence type="ECO:0000256" key="13">
    <source>
        <dbReference type="ARBA" id="ARBA00022833"/>
    </source>
</evidence>
<evidence type="ECO:0000256" key="11">
    <source>
        <dbReference type="ARBA" id="ARBA00022801"/>
    </source>
</evidence>
<evidence type="ECO:0000256" key="16">
    <source>
        <dbReference type="ARBA" id="ARBA00023145"/>
    </source>
</evidence>
<evidence type="ECO:0000256" key="10">
    <source>
        <dbReference type="ARBA" id="ARBA00022729"/>
    </source>
</evidence>
<dbReference type="GO" id="GO:0006508">
    <property type="term" value="P:proteolysis"/>
    <property type="evidence" value="ECO:0007669"/>
    <property type="project" value="UniProtKB-KW"/>
</dbReference>
<evidence type="ECO:0000259" key="23">
    <source>
        <dbReference type="Pfam" id="PF04389"/>
    </source>
</evidence>
<dbReference type="Gene3D" id="3.40.630.10">
    <property type="entry name" value="Zn peptidases"/>
    <property type="match status" value="1"/>
</dbReference>
<sequence length="478" mass="52691">MKRIYLICLLLSYQFASAQDNLKSDFQKIYTDVNTNSEAYVRLKFSTENLGHRLTGSEHGKKAEEHVYNLLKSYGYEVKYQPFSAQSWARESLSLTLNDSNVPTVSLAHSPVKVDLKAELLDLGNGLETDYQKIGKKIKGKIALVYLHILPNSGENLKNLHRSEKTALAEKYGAKGIVFINSVKGNVLLTGTASITGKLIDIPAICIGFEDGMKWKETLVKEKVLADIKMRNKAEEATARNIIVSIKGSEIPEEKIVIGGHLDSWDLATGAIDNGLGSYAIIDMARAFKQLDLKARRSIDFVLFMGEEQGLLGSKAYVADAIQNGTLGQVKYMLNFDMTNAPTGFSTSREEMVPLLDSLGAIYAEVDQDFKNNNSSGAGLHSDHQPFMMQGIPTGSGSGGKLPNNAGLYYHSDNDVFNLVDKKGLEQTVRVGAAYLYALANAKEIPAQRFSDDEIVKFLEAKGLKEPLMISGEWRWGK</sequence>
<comment type="subunit">
    <text evidence="19">Homodimer. The monomeric form is inactive while the homodimer is active.</text>
</comment>
<protein>
    <recommendedName>
        <fullName evidence="5">Carboxypeptidase Q</fullName>
    </recommendedName>
    <alternativeName>
        <fullName evidence="20">Plasma glutamate carboxypeptidase</fullName>
    </alternativeName>
</protein>
<keyword evidence="15" id="KW-0482">Metalloprotease</keyword>
<keyword evidence="16" id="KW-0865">Zymogen</keyword>
<keyword evidence="14" id="KW-0333">Golgi apparatus</keyword>
<evidence type="ECO:0000256" key="1">
    <source>
        <dbReference type="ARBA" id="ARBA00004240"/>
    </source>
</evidence>
<evidence type="ECO:0000256" key="7">
    <source>
        <dbReference type="ARBA" id="ARBA00022645"/>
    </source>
</evidence>
<dbReference type="Pfam" id="PF04389">
    <property type="entry name" value="Peptidase_M28"/>
    <property type="match status" value="1"/>
</dbReference>
<keyword evidence="8" id="KW-0645">Protease</keyword>
<dbReference type="GO" id="GO:0046872">
    <property type="term" value="F:metal ion binding"/>
    <property type="evidence" value="ECO:0007669"/>
    <property type="project" value="UniProtKB-KW"/>
</dbReference>
<evidence type="ECO:0000313" key="24">
    <source>
        <dbReference type="EMBL" id="GGE10122.1"/>
    </source>
</evidence>
<dbReference type="AlphaFoldDB" id="A0A8H9FX77"/>
<keyword evidence="9" id="KW-0479">Metal-binding</keyword>
<feature type="domain" description="PA" evidence="22">
    <location>
        <begin position="128"/>
        <end position="214"/>
    </location>
</feature>
<proteinExistence type="predicted"/>
<feature type="signal peptide" evidence="21">
    <location>
        <begin position="1"/>
        <end position="18"/>
    </location>
</feature>
<keyword evidence="13" id="KW-0862">Zinc</keyword>
<evidence type="ECO:0000256" key="12">
    <source>
        <dbReference type="ARBA" id="ARBA00022824"/>
    </source>
</evidence>
<feature type="domain" description="Peptidase M28" evidence="23">
    <location>
        <begin position="241"/>
        <end position="433"/>
    </location>
</feature>
<dbReference type="RefSeq" id="WP_182497874.1">
    <property type="nucleotide sequence ID" value="NZ_BMKM01000001.1"/>
</dbReference>
<evidence type="ECO:0000256" key="15">
    <source>
        <dbReference type="ARBA" id="ARBA00023049"/>
    </source>
</evidence>
<evidence type="ECO:0000256" key="5">
    <source>
        <dbReference type="ARBA" id="ARBA00014116"/>
    </source>
</evidence>
<keyword evidence="6" id="KW-0964">Secreted</keyword>
<name>A0A8H9FX77_9SPHI</name>
<evidence type="ECO:0000256" key="20">
    <source>
        <dbReference type="ARBA" id="ARBA00033328"/>
    </source>
</evidence>
<evidence type="ECO:0000256" key="17">
    <source>
        <dbReference type="ARBA" id="ARBA00023180"/>
    </source>
</evidence>
<dbReference type="GO" id="GO:0005764">
    <property type="term" value="C:lysosome"/>
    <property type="evidence" value="ECO:0007669"/>
    <property type="project" value="UniProtKB-SubCell"/>
</dbReference>
<keyword evidence="18" id="KW-0458">Lysosome</keyword>
<dbReference type="InterPro" id="IPR003137">
    <property type="entry name" value="PA_domain"/>
</dbReference>
<evidence type="ECO:0000256" key="18">
    <source>
        <dbReference type="ARBA" id="ARBA00023228"/>
    </source>
</evidence>
<keyword evidence="10 21" id="KW-0732">Signal</keyword>
<dbReference type="InterPro" id="IPR039866">
    <property type="entry name" value="CPQ"/>
</dbReference>
<evidence type="ECO:0000256" key="19">
    <source>
        <dbReference type="ARBA" id="ARBA00025833"/>
    </source>
</evidence>
<evidence type="ECO:0000256" key="14">
    <source>
        <dbReference type="ARBA" id="ARBA00023034"/>
    </source>
</evidence>
<dbReference type="PANTHER" id="PTHR12053:SF3">
    <property type="entry name" value="CARBOXYPEPTIDASE Q"/>
    <property type="match status" value="1"/>
</dbReference>
<keyword evidence="7" id="KW-0121">Carboxypeptidase</keyword>
<reference evidence="24" key="2">
    <citation type="submission" date="2020-09" db="EMBL/GenBank/DDBJ databases">
        <authorList>
            <person name="Sun Q."/>
            <person name="Zhou Y."/>
        </authorList>
    </citation>
    <scope>NUCLEOTIDE SEQUENCE</scope>
    <source>
        <strain evidence="24">CGMCC 1.15966</strain>
    </source>
</reference>
<dbReference type="InterPro" id="IPR007484">
    <property type="entry name" value="Peptidase_M28"/>
</dbReference>
<evidence type="ECO:0000256" key="4">
    <source>
        <dbReference type="ARBA" id="ARBA00004613"/>
    </source>
</evidence>
<dbReference type="Gene3D" id="3.50.30.30">
    <property type="match status" value="1"/>
</dbReference>
<accession>A0A8H9FX77</accession>
<keyword evidence="25" id="KW-1185">Reference proteome</keyword>
<dbReference type="InterPro" id="IPR046450">
    <property type="entry name" value="PA_dom_sf"/>
</dbReference>
<feature type="chain" id="PRO_5034996734" description="Carboxypeptidase Q" evidence="21">
    <location>
        <begin position="19"/>
        <end position="478"/>
    </location>
</feature>
<dbReference type="GO" id="GO:0070573">
    <property type="term" value="F:metallodipeptidase activity"/>
    <property type="evidence" value="ECO:0007669"/>
    <property type="project" value="InterPro"/>
</dbReference>
<dbReference type="SUPFAM" id="SSF52025">
    <property type="entry name" value="PA domain"/>
    <property type="match status" value="1"/>
</dbReference>
<dbReference type="Proteomes" id="UP000614460">
    <property type="component" value="Unassembled WGS sequence"/>
</dbReference>